<reference evidence="6 7" key="1">
    <citation type="journal article" date="2018" name="Elife">
        <title>Firefly genomes illuminate parallel origins of bioluminescence in beetles.</title>
        <authorList>
            <person name="Fallon T.R."/>
            <person name="Lower S.E."/>
            <person name="Chang C.H."/>
            <person name="Bessho-Uehara M."/>
            <person name="Martin G.J."/>
            <person name="Bewick A.J."/>
            <person name="Behringer M."/>
            <person name="Debat H.J."/>
            <person name="Wong I."/>
            <person name="Day J.C."/>
            <person name="Suvorov A."/>
            <person name="Silva C.J."/>
            <person name="Stanger-Hall K.F."/>
            <person name="Hall D.W."/>
            <person name="Schmitz R.J."/>
            <person name="Nelson D.R."/>
            <person name="Lewis S.M."/>
            <person name="Shigenobu S."/>
            <person name="Bybee S.M."/>
            <person name="Larracuente A.M."/>
            <person name="Oba Y."/>
            <person name="Weng J.K."/>
        </authorList>
    </citation>
    <scope>NUCLEOTIDE SEQUENCE [LARGE SCALE GENOMIC DNA]</scope>
    <source>
        <strain evidence="6">1611_PpyrPB1</strain>
        <tissue evidence="6">Whole body</tissue>
    </source>
</reference>
<dbReference type="EMBL" id="VVIM01000006">
    <property type="protein sequence ID" value="KAB0798023.1"/>
    <property type="molecule type" value="Genomic_DNA"/>
</dbReference>
<dbReference type="InParanoid" id="A0A5N4AML3"/>
<dbReference type="PANTHER" id="PTHR12243">
    <property type="entry name" value="MADF DOMAIN TRANSCRIPTION FACTOR"/>
    <property type="match status" value="1"/>
</dbReference>
<dbReference type="FunCoup" id="A0A5N4AML3">
    <property type="interactions" value="20"/>
</dbReference>
<evidence type="ECO:0000313" key="7">
    <source>
        <dbReference type="Proteomes" id="UP000327044"/>
    </source>
</evidence>
<evidence type="ECO:0000313" key="6">
    <source>
        <dbReference type="EMBL" id="KAB0798541.1"/>
    </source>
</evidence>
<dbReference type="AlphaFoldDB" id="A0A5N4AML3"/>
<evidence type="ECO:0000313" key="5">
    <source>
        <dbReference type="EMBL" id="KAB0798023.1"/>
    </source>
</evidence>
<dbReference type="SMART" id="SM00595">
    <property type="entry name" value="MADF"/>
    <property type="match status" value="1"/>
</dbReference>
<dbReference type="InterPro" id="IPR039353">
    <property type="entry name" value="TF_Adf1"/>
</dbReference>
<feature type="compositionally biased region" description="Low complexity" evidence="2">
    <location>
        <begin position="309"/>
        <end position="344"/>
    </location>
</feature>
<feature type="compositionally biased region" description="Polar residues" evidence="2">
    <location>
        <begin position="145"/>
        <end position="155"/>
    </location>
</feature>
<gene>
    <name evidence="5" type="ORF">PPYR_09016</name>
    <name evidence="6" type="ORF">PPYR_09534</name>
</gene>
<evidence type="ECO:0008006" key="8">
    <source>
        <dbReference type="Google" id="ProtNLM"/>
    </source>
</evidence>
<dbReference type="GO" id="GO:0006357">
    <property type="term" value="P:regulation of transcription by RNA polymerase II"/>
    <property type="evidence" value="ECO:0007669"/>
    <property type="project" value="TreeGrafter"/>
</dbReference>
<comment type="caution">
    <text evidence="6">The sequence shown here is derived from an EMBL/GenBank/DDBJ whole genome shotgun (WGS) entry which is preliminary data.</text>
</comment>
<keyword evidence="7" id="KW-1185">Reference proteome</keyword>
<feature type="region of interest" description="Disordered" evidence="2">
    <location>
        <begin position="296"/>
        <end position="387"/>
    </location>
</feature>
<evidence type="ECO:0000256" key="2">
    <source>
        <dbReference type="SAM" id="MobiDB-lite"/>
    </source>
</evidence>
<sequence length="387" mass="43487">MFYIHNSHTKDTFGRYVVRFSAADSTCQTSRRFQLLFGQSAVMAHQKAECEFNLKLVEAVENFPCLYNYKLAEYARKDITEKAWTEVAKEVNDTVSKCKQKWQNVRTAFVRNLKSPPSGSGAKSKKPYYLAEHMQFVLPFVKPNTPDSDTQGNIPSTSEQHSEDESESIDESTAIADNTDEADATQASQGIGNDGTQTINRKKSANTVTNKRKPELSDADRAFVEFCDIRKKKTTDADPNQMFLLSLLPEVNAMNPLQMRRFKREVLNLIDNILDGKPAFSNQYFLNNTTPSSASPYISGNQNSFPTRNASNTPSPAPSSYYSEHSWPSRTSTPATATSSPRSSLYDSNNMEPSLITTNFRQLPQTDPHNGWKPSSSNTDYDLTYLH</sequence>
<dbReference type="EMBL" id="VVIM01000006">
    <property type="protein sequence ID" value="KAB0798541.1"/>
    <property type="molecule type" value="Genomic_DNA"/>
</dbReference>
<dbReference type="GO" id="GO:0005634">
    <property type="term" value="C:nucleus"/>
    <property type="evidence" value="ECO:0007669"/>
    <property type="project" value="UniProtKB-SubCell"/>
</dbReference>
<dbReference type="OrthoDB" id="6147983at2759"/>
<dbReference type="InterPro" id="IPR006578">
    <property type="entry name" value="MADF-dom"/>
</dbReference>
<protein>
    <recommendedName>
        <fullName evidence="8">MADF domain-containing protein</fullName>
    </recommendedName>
</protein>
<name>A0A5N4AML3_PHOPY</name>
<feature type="domain" description="BESS" evidence="4">
    <location>
        <begin position="237"/>
        <end position="276"/>
    </location>
</feature>
<accession>A0A5N4AML3</accession>
<dbReference type="GO" id="GO:0003677">
    <property type="term" value="F:DNA binding"/>
    <property type="evidence" value="ECO:0007669"/>
    <property type="project" value="InterPro"/>
</dbReference>
<evidence type="ECO:0000259" key="3">
    <source>
        <dbReference type="PROSITE" id="PS51029"/>
    </source>
</evidence>
<dbReference type="InterPro" id="IPR004210">
    <property type="entry name" value="BESS_motif"/>
</dbReference>
<dbReference type="PANTHER" id="PTHR12243:SF60">
    <property type="entry name" value="SI:CH211-15D5.12-RELATED"/>
    <property type="match status" value="1"/>
</dbReference>
<feature type="compositionally biased region" description="Polar residues" evidence="2">
    <location>
        <begin position="345"/>
        <end position="381"/>
    </location>
</feature>
<keyword evidence="1" id="KW-0539">Nucleus</keyword>
<dbReference type="PROSITE" id="PS51031">
    <property type="entry name" value="BESS"/>
    <property type="match status" value="1"/>
</dbReference>
<reference evidence="6" key="2">
    <citation type="submission" date="2019-08" db="EMBL/GenBank/DDBJ databases">
        <authorList>
            <consortium name="Photinus pyralis genome working group"/>
            <person name="Fallon T.R."/>
            <person name="Sander Lower S.E."/>
            <person name="Weng J.-K."/>
        </authorList>
    </citation>
    <scope>NUCLEOTIDE SEQUENCE</scope>
    <source>
        <strain evidence="6">1611_PpyrPB1</strain>
        <tissue evidence="6">Whole body</tissue>
    </source>
</reference>
<evidence type="ECO:0000256" key="1">
    <source>
        <dbReference type="PROSITE-ProRule" id="PRU00371"/>
    </source>
</evidence>
<organism evidence="6 7">
    <name type="scientific">Photinus pyralis</name>
    <name type="common">Common eastern firefly</name>
    <name type="synonym">Lampyris pyralis</name>
    <dbReference type="NCBI Taxonomy" id="7054"/>
    <lineage>
        <taxon>Eukaryota</taxon>
        <taxon>Metazoa</taxon>
        <taxon>Ecdysozoa</taxon>
        <taxon>Arthropoda</taxon>
        <taxon>Hexapoda</taxon>
        <taxon>Insecta</taxon>
        <taxon>Pterygota</taxon>
        <taxon>Neoptera</taxon>
        <taxon>Endopterygota</taxon>
        <taxon>Coleoptera</taxon>
        <taxon>Polyphaga</taxon>
        <taxon>Elateriformia</taxon>
        <taxon>Elateroidea</taxon>
        <taxon>Lampyridae</taxon>
        <taxon>Lampyrinae</taxon>
        <taxon>Photinus</taxon>
    </lineage>
</organism>
<feature type="compositionally biased region" description="Polar residues" evidence="2">
    <location>
        <begin position="296"/>
        <end position="308"/>
    </location>
</feature>
<proteinExistence type="predicted"/>
<evidence type="ECO:0000259" key="4">
    <source>
        <dbReference type="PROSITE" id="PS51031"/>
    </source>
</evidence>
<dbReference type="PROSITE" id="PS51029">
    <property type="entry name" value="MADF"/>
    <property type="match status" value="1"/>
</dbReference>
<dbReference type="Pfam" id="PF10545">
    <property type="entry name" value="MADF_DNA_bdg"/>
    <property type="match status" value="1"/>
</dbReference>
<feature type="domain" description="MADF" evidence="3">
    <location>
        <begin position="55"/>
        <end position="142"/>
    </location>
</feature>
<feature type="region of interest" description="Disordered" evidence="2">
    <location>
        <begin position="140"/>
        <end position="213"/>
    </location>
</feature>
<feature type="compositionally biased region" description="Polar residues" evidence="2">
    <location>
        <begin position="185"/>
        <end position="209"/>
    </location>
</feature>
<comment type="subcellular location">
    <subcellularLocation>
        <location evidence="1">Nucleus</location>
    </subcellularLocation>
</comment>
<dbReference type="Proteomes" id="UP000327044">
    <property type="component" value="Unassembled WGS sequence"/>
</dbReference>
<dbReference type="GO" id="GO:0005667">
    <property type="term" value="C:transcription regulator complex"/>
    <property type="evidence" value="ECO:0007669"/>
    <property type="project" value="TreeGrafter"/>
</dbReference>
<dbReference type="Pfam" id="PF02944">
    <property type="entry name" value="BESS"/>
    <property type="match status" value="1"/>
</dbReference>